<keyword evidence="1" id="KW-0472">Membrane</keyword>
<feature type="transmembrane region" description="Helical" evidence="1">
    <location>
        <begin position="7"/>
        <end position="40"/>
    </location>
</feature>
<dbReference type="AlphaFoldDB" id="A0A4R4NA02"/>
<dbReference type="EMBL" id="SMJW01000354">
    <property type="protein sequence ID" value="TDC04173.1"/>
    <property type="molecule type" value="Genomic_DNA"/>
</dbReference>
<keyword evidence="3" id="KW-1185">Reference proteome</keyword>
<evidence type="ECO:0000313" key="2">
    <source>
        <dbReference type="EMBL" id="TDC04173.1"/>
    </source>
</evidence>
<keyword evidence="1" id="KW-0812">Transmembrane</keyword>
<protein>
    <submittedName>
        <fullName evidence="2">Sulfite exporter TauE/SafE family protein</fullName>
    </submittedName>
</protein>
<organism evidence="2 3">
    <name type="scientific">Actinomadura bangladeshensis</name>
    <dbReference type="NCBI Taxonomy" id="453573"/>
    <lineage>
        <taxon>Bacteria</taxon>
        <taxon>Bacillati</taxon>
        <taxon>Actinomycetota</taxon>
        <taxon>Actinomycetes</taxon>
        <taxon>Streptosporangiales</taxon>
        <taxon>Thermomonosporaceae</taxon>
        <taxon>Actinomadura</taxon>
    </lineage>
</organism>
<evidence type="ECO:0000256" key="1">
    <source>
        <dbReference type="SAM" id="Phobius"/>
    </source>
</evidence>
<reference evidence="2 3" key="1">
    <citation type="submission" date="2019-03" db="EMBL/GenBank/DDBJ databases">
        <title>Draft genome sequences of novel Actinobacteria.</title>
        <authorList>
            <person name="Sahin N."/>
            <person name="Ay H."/>
            <person name="Saygin H."/>
        </authorList>
    </citation>
    <scope>NUCLEOTIDE SEQUENCE [LARGE SCALE GENOMIC DNA]</scope>
    <source>
        <strain evidence="2 3">DSM 45347</strain>
    </source>
</reference>
<comment type="caution">
    <text evidence="2">The sequence shown here is derived from an EMBL/GenBank/DDBJ whole genome shotgun (WGS) entry which is preliminary data.</text>
</comment>
<dbReference type="Proteomes" id="UP000295431">
    <property type="component" value="Unassembled WGS sequence"/>
</dbReference>
<proteinExistence type="predicted"/>
<accession>A0A4R4NA02</accession>
<feature type="non-terminal residue" evidence="2">
    <location>
        <position position="41"/>
    </location>
</feature>
<keyword evidence="1" id="KW-1133">Transmembrane helix</keyword>
<name>A0A4R4NA02_9ACTN</name>
<gene>
    <name evidence="2" type="ORF">E1284_37310</name>
</gene>
<sequence>MAGLEPWALAALVLIGLAAGVGITAVGPGGVLVTVGLFAFT</sequence>
<evidence type="ECO:0000313" key="3">
    <source>
        <dbReference type="Proteomes" id="UP000295431"/>
    </source>
</evidence>